<keyword evidence="2" id="KW-1133">Transmembrane helix</keyword>
<gene>
    <name evidence="3" type="ORF">AW736_08735</name>
</gene>
<evidence type="ECO:0000313" key="3">
    <source>
        <dbReference type="EMBL" id="OAM89465.1"/>
    </source>
</evidence>
<keyword evidence="2" id="KW-0472">Membrane</keyword>
<dbReference type="STRING" id="1184151.AW736_08735"/>
<feature type="compositionally biased region" description="Pro residues" evidence="1">
    <location>
        <begin position="92"/>
        <end position="123"/>
    </location>
</feature>
<evidence type="ECO:0000256" key="1">
    <source>
        <dbReference type="SAM" id="MobiDB-lite"/>
    </source>
</evidence>
<accession>A0A178IJN1</accession>
<organism evidence="3 4">
    <name type="scientific">Termitidicoccus mucosus</name>
    <dbReference type="NCBI Taxonomy" id="1184151"/>
    <lineage>
        <taxon>Bacteria</taxon>
        <taxon>Pseudomonadati</taxon>
        <taxon>Verrucomicrobiota</taxon>
        <taxon>Opitutia</taxon>
        <taxon>Opitutales</taxon>
        <taxon>Opitutaceae</taxon>
        <taxon>Termitidicoccus</taxon>
    </lineage>
</organism>
<reference evidence="3 4" key="1">
    <citation type="submission" date="2016-01" db="EMBL/GenBank/DDBJ databases">
        <title>High potential of lignocellulose degradation of a new Verrucomicrobia species.</title>
        <authorList>
            <person name="Wang Y."/>
            <person name="Shi Y."/>
            <person name="Qiu Z."/>
            <person name="Liu S."/>
            <person name="Yang H."/>
        </authorList>
    </citation>
    <scope>NUCLEOTIDE SEQUENCE [LARGE SCALE GENOMIC DNA]</scope>
    <source>
        <strain evidence="3 4">TSB47</strain>
    </source>
</reference>
<comment type="caution">
    <text evidence="3">The sequence shown here is derived from an EMBL/GenBank/DDBJ whole genome shotgun (WGS) entry which is preliminary data.</text>
</comment>
<sequence length="123" mass="13325">MSLLILANVENLAGRPVEFWVKALFIIVGLFVLFWILEKLFKTSRLILSIALLVVIVMIGYNWIQHRNEPAFMTPVIDILAPVFGGPDRPAEPPAGAPARPAPPSPVAPPNPAPPPAPPPSPR</sequence>
<name>A0A178IJN1_9BACT</name>
<keyword evidence="4" id="KW-1185">Reference proteome</keyword>
<feature type="region of interest" description="Disordered" evidence="1">
    <location>
        <begin position="87"/>
        <end position="123"/>
    </location>
</feature>
<feature type="transmembrane region" description="Helical" evidence="2">
    <location>
        <begin position="46"/>
        <end position="64"/>
    </location>
</feature>
<evidence type="ECO:0000313" key="4">
    <source>
        <dbReference type="Proteomes" id="UP000078486"/>
    </source>
</evidence>
<keyword evidence="2" id="KW-0812">Transmembrane</keyword>
<proteinExistence type="predicted"/>
<dbReference type="EMBL" id="LRRQ01000094">
    <property type="protein sequence ID" value="OAM89465.1"/>
    <property type="molecule type" value="Genomic_DNA"/>
</dbReference>
<dbReference type="Proteomes" id="UP000078486">
    <property type="component" value="Unassembled WGS sequence"/>
</dbReference>
<dbReference type="RefSeq" id="WP_068769937.1">
    <property type="nucleotide sequence ID" value="NZ_CP109796.1"/>
</dbReference>
<feature type="transmembrane region" description="Helical" evidence="2">
    <location>
        <begin position="20"/>
        <end position="37"/>
    </location>
</feature>
<evidence type="ECO:0000256" key="2">
    <source>
        <dbReference type="SAM" id="Phobius"/>
    </source>
</evidence>
<dbReference type="AlphaFoldDB" id="A0A178IJN1"/>
<protein>
    <submittedName>
        <fullName evidence="3">Uncharacterized protein</fullName>
    </submittedName>
</protein>